<organism evidence="1 2">
    <name type="scientific">Aureliella helgolandensis</name>
    <dbReference type="NCBI Taxonomy" id="2527968"/>
    <lineage>
        <taxon>Bacteria</taxon>
        <taxon>Pseudomonadati</taxon>
        <taxon>Planctomycetota</taxon>
        <taxon>Planctomycetia</taxon>
        <taxon>Pirellulales</taxon>
        <taxon>Pirellulaceae</taxon>
        <taxon>Aureliella</taxon>
    </lineage>
</organism>
<dbReference type="AlphaFoldDB" id="A0A518FZP4"/>
<reference evidence="1 2" key="1">
    <citation type="submission" date="2019-02" db="EMBL/GenBank/DDBJ databases">
        <title>Deep-cultivation of Planctomycetes and their phenomic and genomic characterization uncovers novel biology.</title>
        <authorList>
            <person name="Wiegand S."/>
            <person name="Jogler M."/>
            <person name="Boedeker C."/>
            <person name="Pinto D."/>
            <person name="Vollmers J."/>
            <person name="Rivas-Marin E."/>
            <person name="Kohn T."/>
            <person name="Peeters S.H."/>
            <person name="Heuer A."/>
            <person name="Rast P."/>
            <person name="Oberbeckmann S."/>
            <person name="Bunk B."/>
            <person name="Jeske O."/>
            <person name="Meyerdierks A."/>
            <person name="Storesund J.E."/>
            <person name="Kallscheuer N."/>
            <person name="Luecker S."/>
            <person name="Lage O.M."/>
            <person name="Pohl T."/>
            <person name="Merkel B.J."/>
            <person name="Hornburger P."/>
            <person name="Mueller R.-W."/>
            <person name="Bruemmer F."/>
            <person name="Labrenz M."/>
            <person name="Spormann A.M."/>
            <person name="Op den Camp H."/>
            <person name="Overmann J."/>
            <person name="Amann R."/>
            <person name="Jetten M.S.M."/>
            <person name="Mascher T."/>
            <person name="Medema M.H."/>
            <person name="Devos D.P."/>
            <person name="Kaster A.-K."/>
            <person name="Ovreas L."/>
            <person name="Rohde M."/>
            <person name="Galperin M.Y."/>
            <person name="Jogler C."/>
        </authorList>
    </citation>
    <scope>NUCLEOTIDE SEQUENCE [LARGE SCALE GENOMIC DNA]</scope>
    <source>
        <strain evidence="1 2">Q31a</strain>
    </source>
</reference>
<evidence type="ECO:0000313" key="2">
    <source>
        <dbReference type="Proteomes" id="UP000318017"/>
    </source>
</evidence>
<dbReference type="RefSeq" id="WP_145072418.1">
    <property type="nucleotide sequence ID" value="NZ_CP036298.1"/>
</dbReference>
<evidence type="ECO:0000313" key="1">
    <source>
        <dbReference type="EMBL" id="QDV21760.1"/>
    </source>
</evidence>
<dbReference type="OrthoDB" id="273982at2"/>
<keyword evidence="2" id="KW-1185">Reference proteome</keyword>
<protein>
    <submittedName>
        <fullName evidence="1">Uncharacterized protein</fullName>
    </submittedName>
</protein>
<dbReference type="Proteomes" id="UP000318017">
    <property type="component" value="Chromosome"/>
</dbReference>
<gene>
    <name evidence="1" type="ORF">Q31a_00390</name>
</gene>
<name>A0A518FZP4_9BACT</name>
<proteinExistence type="predicted"/>
<dbReference type="EMBL" id="CP036298">
    <property type="protein sequence ID" value="QDV21760.1"/>
    <property type="molecule type" value="Genomic_DNA"/>
</dbReference>
<accession>A0A518FZP4</accession>
<dbReference type="KEGG" id="ahel:Q31a_00390"/>
<sequence length="185" mass="20082">MANQSNREGEPLQIDGGSLGNLVFEWANDRYHHFWSFSDAPTTPILASVESNSSSVWPTSPPLQQIHQQNFVDGRQIVFGVGMSGRGHWSASFTLIPDLKCWIVELACRSPIQPERLLSTYQVAEGWNQSASGAISGAIGNHAIHVEAISPSSIAELVDTEATFAPKHPASGAATSQWAFRLRAN</sequence>